<dbReference type="Pfam" id="PF10551">
    <property type="entry name" value="MULE"/>
    <property type="match status" value="1"/>
</dbReference>
<keyword evidence="3" id="KW-0862">Zinc</keyword>
<evidence type="ECO:0000313" key="7">
    <source>
        <dbReference type="Proteomes" id="UP000708208"/>
    </source>
</evidence>
<comment type="caution">
    <text evidence="6">The sequence shown here is derived from an EMBL/GenBank/DDBJ whole genome shotgun (WGS) entry which is preliminary data.</text>
</comment>
<dbReference type="Pfam" id="PF04500">
    <property type="entry name" value="FLYWCH"/>
    <property type="match status" value="1"/>
</dbReference>
<dbReference type="OrthoDB" id="8110858at2759"/>
<accession>A0A8J2KSD1</accession>
<keyword evidence="7" id="KW-1185">Reference proteome</keyword>
<dbReference type="InterPro" id="IPR018289">
    <property type="entry name" value="MULE_transposase_dom"/>
</dbReference>
<protein>
    <recommendedName>
        <fullName evidence="8">MULE transposase domain-containing protein</fullName>
    </recommendedName>
</protein>
<name>A0A8J2KSD1_9HEXA</name>
<organism evidence="6 7">
    <name type="scientific">Allacma fusca</name>
    <dbReference type="NCBI Taxonomy" id="39272"/>
    <lineage>
        <taxon>Eukaryota</taxon>
        <taxon>Metazoa</taxon>
        <taxon>Ecdysozoa</taxon>
        <taxon>Arthropoda</taxon>
        <taxon>Hexapoda</taxon>
        <taxon>Collembola</taxon>
        <taxon>Symphypleona</taxon>
        <taxon>Sminthuridae</taxon>
        <taxon>Allacma</taxon>
    </lineage>
</organism>
<feature type="domain" description="FLYWCH-type" evidence="4">
    <location>
        <begin position="11"/>
        <end position="64"/>
    </location>
</feature>
<evidence type="ECO:0000256" key="3">
    <source>
        <dbReference type="ARBA" id="ARBA00022833"/>
    </source>
</evidence>
<gene>
    <name evidence="6" type="ORF">AFUS01_LOCUS30393</name>
</gene>
<keyword evidence="2" id="KW-0863">Zinc-finger</keyword>
<reference evidence="6" key="1">
    <citation type="submission" date="2021-06" db="EMBL/GenBank/DDBJ databases">
        <authorList>
            <person name="Hodson N. C."/>
            <person name="Mongue J. A."/>
            <person name="Jaron S. K."/>
        </authorList>
    </citation>
    <scope>NUCLEOTIDE SEQUENCE</scope>
</reference>
<keyword evidence="1" id="KW-0479">Metal-binding</keyword>
<dbReference type="PANTHER" id="PTHR47160:SF10">
    <property type="entry name" value="MULE TRANSPOSASE DOMAIN-CONTAINING PROTEIN"/>
    <property type="match status" value="1"/>
</dbReference>
<evidence type="ECO:0000259" key="4">
    <source>
        <dbReference type="Pfam" id="PF04500"/>
    </source>
</evidence>
<evidence type="ECO:0000313" key="6">
    <source>
        <dbReference type="EMBL" id="CAG7819980.1"/>
    </source>
</evidence>
<dbReference type="AlphaFoldDB" id="A0A8J2KSD1"/>
<dbReference type="Proteomes" id="UP000708208">
    <property type="component" value="Unassembled WGS sequence"/>
</dbReference>
<evidence type="ECO:0000256" key="1">
    <source>
        <dbReference type="ARBA" id="ARBA00022723"/>
    </source>
</evidence>
<dbReference type="InterPro" id="IPR007588">
    <property type="entry name" value="Znf_FLYWCH"/>
</dbReference>
<dbReference type="EMBL" id="CAJVCH010465506">
    <property type="protein sequence ID" value="CAG7819980.1"/>
    <property type="molecule type" value="Genomic_DNA"/>
</dbReference>
<evidence type="ECO:0008006" key="8">
    <source>
        <dbReference type="Google" id="ProtNLM"/>
    </source>
</evidence>
<evidence type="ECO:0000259" key="5">
    <source>
        <dbReference type="Pfam" id="PF10551"/>
    </source>
</evidence>
<feature type="domain" description="MULE transposase" evidence="5">
    <location>
        <begin position="188"/>
        <end position="280"/>
    </location>
</feature>
<dbReference type="PANTHER" id="PTHR47160">
    <property type="entry name" value="PUTATIVE-RELATED"/>
    <property type="match status" value="1"/>
</dbReference>
<dbReference type="GO" id="GO:0008270">
    <property type="term" value="F:zinc ion binding"/>
    <property type="evidence" value="ECO:0007669"/>
    <property type="project" value="UniProtKB-KW"/>
</dbReference>
<proteinExistence type="predicted"/>
<sequence length="309" mass="35120">MEVVKVNWISGNRKNNLAEVDNFLFEKNKVINGGTSYRCLQYRACPAKLHVMDDGSTVFGQHNHPPDPDRIAARKIIATAKENALASWCSNMASIMQSVEDEATRVNLDVSYLGRTNSLKRRINDAKVRQFGLQSLGESFATLQIPEPLEKTMRNQRFLLYDNNNATNRVIIFASDDSLDKLSYCDTWLLDGTFKTCPTVFQQLYTVHGIYKHSVAVPFVYMYLPGKSAEIYKEAFQVIRQKTPNEPSCIISDFESAAIIACQEVFIATELSGCLFHLTQSIFRRVQQDSTVFRRYMASDEDGKRLLPE</sequence>
<evidence type="ECO:0000256" key="2">
    <source>
        <dbReference type="ARBA" id="ARBA00022771"/>
    </source>
</evidence>